<evidence type="ECO:0000313" key="1">
    <source>
        <dbReference type="EMBL" id="MBE0344689.1"/>
    </source>
</evidence>
<keyword evidence="2" id="KW-1185">Reference proteome</keyword>
<dbReference type="InterPro" id="IPR045508">
    <property type="entry name" value="DUF6482"/>
</dbReference>
<dbReference type="EMBL" id="AQHF01000017">
    <property type="protein sequence ID" value="MBE0344689.1"/>
    <property type="molecule type" value="Genomic_DNA"/>
</dbReference>
<organism evidence="1 2">
    <name type="scientific">Pseudoalteromonas peptidolytica F12-50-A1</name>
    <dbReference type="NCBI Taxonomy" id="1315280"/>
    <lineage>
        <taxon>Bacteria</taxon>
        <taxon>Pseudomonadati</taxon>
        <taxon>Pseudomonadota</taxon>
        <taxon>Gammaproteobacteria</taxon>
        <taxon>Alteromonadales</taxon>
        <taxon>Pseudoalteromonadaceae</taxon>
        <taxon>Pseudoalteromonas</taxon>
    </lineage>
</organism>
<dbReference type="Pfam" id="PF20090">
    <property type="entry name" value="DUF6482"/>
    <property type="match status" value="1"/>
</dbReference>
<gene>
    <name evidence="1" type="ORF">PPEP_a2325</name>
</gene>
<protein>
    <submittedName>
        <fullName evidence="1">Uncharacterized protein</fullName>
    </submittedName>
</protein>
<reference evidence="1 2" key="1">
    <citation type="submission" date="2015-06" db="EMBL/GenBank/DDBJ databases">
        <title>Genome sequence of Pseudoalteromonas peptidolytica.</title>
        <authorList>
            <person name="Xie B.-B."/>
            <person name="Rong J.-C."/>
            <person name="Qin Q.-L."/>
            <person name="Zhang Y.-Z."/>
        </authorList>
    </citation>
    <scope>NUCLEOTIDE SEQUENCE [LARGE SCALE GENOMIC DNA]</scope>
    <source>
        <strain evidence="1 2">F12-50-A1</strain>
    </source>
</reference>
<accession>A0A8I0T3X9</accession>
<dbReference type="RefSeq" id="WP_125250786.1">
    <property type="nucleotide sequence ID" value="NZ_AQHF01000017.1"/>
</dbReference>
<dbReference type="AlphaFoldDB" id="A0A8I0T3X9"/>
<evidence type="ECO:0000313" key="2">
    <source>
        <dbReference type="Proteomes" id="UP000660708"/>
    </source>
</evidence>
<comment type="caution">
    <text evidence="1">The sequence shown here is derived from an EMBL/GenBank/DDBJ whole genome shotgun (WGS) entry which is preliminary data.</text>
</comment>
<name>A0A8I0T3X9_9GAMM</name>
<sequence length="106" mass="11470">MLAATLKEKIANNELHAIVLSYADSNHYLAGGQDADGNLHILMYAEGKLTPFNSLREAETKLAELGATQAYLRVESAYDEIGPEDSAGTHISNMELRHLTPSAAPM</sequence>
<proteinExistence type="predicted"/>
<dbReference type="Proteomes" id="UP000660708">
    <property type="component" value="Unassembled WGS sequence"/>
</dbReference>